<comment type="similarity">
    <text evidence="2 8">Belongs to the PHP hydrolase family. HisK subfamily.</text>
</comment>
<evidence type="ECO:0000256" key="1">
    <source>
        <dbReference type="ARBA" id="ARBA00004970"/>
    </source>
</evidence>
<dbReference type="OrthoDB" id="9775255at2"/>
<keyword evidence="4 8" id="KW-0028">Amino-acid biosynthesis</keyword>
<comment type="pathway">
    <text evidence="1 8">Amino-acid biosynthesis; L-histidine biosynthesis; L-histidine from 5-phospho-alpha-D-ribose 1-diphosphate: step 8/9.</text>
</comment>
<keyword evidence="11" id="KW-1185">Reference proteome</keyword>
<dbReference type="PATRIC" id="fig|1629550.3.peg.286"/>
<dbReference type="GO" id="GO:0000105">
    <property type="term" value="P:L-histidine biosynthetic process"/>
    <property type="evidence" value="ECO:0007669"/>
    <property type="project" value="UniProtKB-UniRule"/>
</dbReference>
<dbReference type="PANTHER" id="PTHR21039">
    <property type="entry name" value="HISTIDINOL PHOSPHATASE-RELATED"/>
    <property type="match status" value="1"/>
</dbReference>
<comment type="catalytic activity">
    <reaction evidence="7 8">
        <text>L-histidinol phosphate + H2O = L-histidinol + phosphate</text>
        <dbReference type="Rhea" id="RHEA:14465"/>
        <dbReference type="ChEBI" id="CHEBI:15377"/>
        <dbReference type="ChEBI" id="CHEBI:43474"/>
        <dbReference type="ChEBI" id="CHEBI:57699"/>
        <dbReference type="ChEBI" id="CHEBI:57980"/>
        <dbReference type="EC" id="3.1.3.15"/>
    </reaction>
</comment>
<dbReference type="Proteomes" id="UP000034407">
    <property type="component" value="Unassembled WGS sequence"/>
</dbReference>
<dbReference type="UniPathway" id="UPA00031">
    <property type="reaction ID" value="UER00013"/>
</dbReference>
<protein>
    <recommendedName>
        <fullName evidence="3 8">Histidinol-phosphatase</fullName>
        <shortName evidence="8">HolPase</shortName>
        <ecNumber evidence="3 8">3.1.3.15</ecNumber>
    </recommendedName>
</protein>
<dbReference type="SUPFAM" id="SSF89550">
    <property type="entry name" value="PHP domain-like"/>
    <property type="match status" value="1"/>
</dbReference>
<evidence type="ECO:0000313" key="11">
    <source>
        <dbReference type="Proteomes" id="UP000034407"/>
    </source>
</evidence>
<sequence>MYYDYHMHSNFSGDSQTPMENMVKKSIDLGLKEICFTDHVDYDIISDVPFETDYISYLKSIDNLKDKFKNQITIKKGIEMGVQPHIIEKCSNDIKNYPFDFVICSMHAIDKIDLYNGTFFNNKSQYEAYEKYYELLYYIVKNYKDYSVLGHLDLIKRYGDYNEELDDKLFSDILESILKEVIHSGKGIEINTSCFRYGLKDLTPSNYILKMYKELGGEIITTGSDSHIPSQVAYKFDYIYNKLDELGFKYISTFDKMKPQFISLKNILNK</sequence>
<keyword evidence="5 8" id="KW-0378">Hydrolase</keyword>
<gene>
    <name evidence="10" type="ORF">VN21_00055</name>
</gene>
<dbReference type="SMART" id="SM00481">
    <property type="entry name" value="POLIIIAc"/>
    <property type="match status" value="1"/>
</dbReference>
<dbReference type="Pfam" id="PF02811">
    <property type="entry name" value="PHP"/>
    <property type="match status" value="1"/>
</dbReference>
<evidence type="ECO:0000256" key="6">
    <source>
        <dbReference type="ARBA" id="ARBA00023102"/>
    </source>
</evidence>
<evidence type="ECO:0000256" key="7">
    <source>
        <dbReference type="ARBA" id="ARBA00049158"/>
    </source>
</evidence>
<comment type="caution">
    <text evidence="10">The sequence shown here is derived from an EMBL/GenBank/DDBJ whole genome shotgun (WGS) entry which is preliminary data.</text>
</comment>
<reference evidence="10 11" key="1">
    <citation type="submission" date="2015-04" db="EMBL/GenBank/DDBJ databases">
        <title>Microcin producing Clostridium sp. JC272T.</title>
        <authorList>
            <person name="Jyothsna T."/>
            <person name="Sasikala C."/>
            <person name="Ramana C."/>
        </authorList>
    </citation>
    <scope>NUCLEOTIDE SEQUENCE [LARGE SCALE GENOMIC DNA]</scope>
    <source>
        <strain evidence="10 11">JC272</strain>
    </source>
</reference>
<evidence type="ECO:0000256" key="5">
    <source>
        <dbReference type="ARBA" id="ARBA00022801"/>
    </source>
</evidence>
<dbReference type="EC" id="3.1.3.15" evidence="3 8"/>
<proteinExistence type="inferred from homology"/>
<evidence type="ECO:0000256" key="2">
    <source>
        <dbReference type="ARBA" id="ARBA00009152"/>
    </source>
</evidence>
<evidence type="ECO:0000259" key="9">
    <source>
        <dbReference type="SMART" id="SM00481"/>
    </source>
</evidence>
<dbReference type="GO" id="GO:0005737">
    <property type="term" value="C:cytoplasm"/>
    <property type="evidence" value="ECO:0007669"/>
    <property type="project" value="TreeGrafter"/>
</dbReference>
<keyword evidence="6 8" id="KW-0368">Histidine biosynthesis</keyword>
<accession>A0A0M3DL05</accession>
<evidence type="ECO:0000256" key="4">
    <source>
        <dbReference type="ARBA" id="ARBA00022605"/>
    </source>
</evidence>
<name>A0A0M3DL05_9FIRM</name>
<evidence type="ECO:0000256" key="3">
    <source>
        <dbReference type="ARBA" id="ARBA00013085"/>
    </source>
</evidence>
<evidence type="ECO:0000313" key="10">
    <source>
        <dbReference type="EMBL" id="KKY03023.1"/>
    </source>
</evidence>
<dbReference type="InterPro" id="IPR003141">
    <property type="entry name" value="Pol/His_phosphatase_N"/>
</dbReference>
<dbReference type="EMBL" id="LBBT01000002">
    <property type="protein sequence ID" value="KKY03023.1"/>
    <property type="molecule type" value="Genomic_DNA"/>
</dbReference>
<dbReference type="AlphaFoldDB" id="A0A0M3DL05"/>
<organism evidence="10 11">
    <name type="scientific">Paraclostridium benzoelyticum</name>
    <dbReference type="NCBI Taxonomy" id="1629550"/>
    <lineage>
        <taxon>Bacteria</taxon>
        <taxon>Bacillati</taxon>
        <taxon>Bacillota</taxon>
        <taxon>Clostridia</taxon>
        <taxon>Peptostreptococcales</taxon>
        <taxon>Peptostreptococcaceae</taxon>
        <taxon>Paraclostridium</taxon>
    </lineage>
</organism>
<dbReference type="NCBIfam" id="TIGR01856">
    <property type="entry name" value="hisJ_fam"/>
    <property type="match status" value="1"/>
</dbReference>
<evidence type="ECO:0000256" key="8">
    <source>
        <dbReference type="RuleBase" id="RU366003"/>
    </source>
</evidence>
<dbReference type="GO" id="GO:0004401">
    <property type="term" value="F:histidinol-phosphatase activity"/>
    <property type="evidence" value="ECO:0007669"/>
    <property type="project" value="UniProtKB-UniRule"/>
</dbReference>
<dbReference type="InterPro" id="IPR016195">
    <property type="entry name" value="Pol/histidinol_Pase-like"/>
</dbReference>
<dbReference type="InterPro" id="IPR010140">
    <property type="entry name" value="Histidinol_P_phosphatase_HisJ"/>
</dbReference>
<dbReference type="Gene3D" id="3.20.20.140">
    <property type="entry name" value="Metal-dependent hydrolases"/>
    <property type="match status" value="1"/>
</dbReference>
<dbReference type="PANTHER" id="PTHR21039:SF0">
    <property type="entry name" value="HISTIDINOL-PHOSPHATASE"/>
    <property type="match status" value="1"/>
</dbReference>
<dbReference type="InterPro" id="IPR004013">
    <property type="entry name" value="PHP_dom"/>
</dbReference>
<dbReference type="RefSeq" id="WP_046821468.1">
    <property type="nucleotide sequence ID" value="NZ_JBCLWQ010000002.1"/>
</dbReference>
<feature type="domain" description="Polymerase/histidinol phosphatase N-terminal" evidence="9">
    <location>
        <begin position="3"/>
        <end position="84"/>
    </location>
</feature>